<sequence length="315" mass="34716">MPVGSRVKEVGADSRSLPATFGFKTFQFLPPSSPDSVQIAKAPQAKKTPTSVPAFPTSVLIPRAMSNKPHGPDAASQAATAKKQKSPTLEPPGLKPRSVEAVATPAFEDHWETVEDDDDYWSGEEDFVFEIMSEEEIQEKADRLREEIRVALCNGLVWKPSCVKGNSSVTVEVKADHYQVANWAFGGSRNPSDETWGAMDYPTEAFNEDFGPIHNLTGSTPLALTGTHVRINLYHESWNSMEYPWQQTIAVIVSASYGTQEARDRLQDTDVCPSDLEGMFSSEDDYVSVSGEDDGEKAYHEEETEDTGRLNPSVH</sequence>
<dbReference type="RefSeq" id="XP_062693602.1">
    <property type="nucleotide sequence ID" value="XM_062838754.1"/>
</dbReference>
<feature type="compositionally biased region" description="Acidic residues" evidence="1">
    <location>
        <begin position="282"/>
        <end position="295"/>
    </location>
</feature>
<evidence type="ECO:0000313" key="2">
    <source>
        <dbReference type="EMBL" id="KAK3494173.1"/>
    </source>
</evidence>
<dbReference type="AlphaFoldDB" id="A0AAJ0MRY8"/>
<reference evidence="2 3" key="1">
    <citation type="journal article" date="2023" name="Mol. Phylogenet. Evol.">
        <title>Genome-scale phylogeny and comparative genomics of the fungal order Sordariales.</title>
        <authorList>
            <person name="Hensen N."/>
            <person name="Bonometti L."/>
            <person name="Westerberg I."/>
            <person name="Brannstrom I.O."/>
            <person name="Guillou S."/>
            <person name="Cros-Aarteil S."/>
            <person name="Calhoun S."/>
            <person name="Haridas S."/>
            <person name="Kuo A."/>
            <person name="Mondo S."/>
            <person name="Pangilinan J."/>
            <person name="Riley R."/>
            <person name="LaButti K."/>
            <person name="Andreopoulos B."/>
            <person name="Lipzen A."/>
            <person name="Chen C."/>
            <person name="Yan M."/>
            <person name="Daum C."/>
            <person name="Ng V."/>
            <person name="Clum A."/>
            <person name="Steindorff A."/>
            <person name="Ohm R.A."/>
            <person name="Martin F."/>
            <person name="Silar P."/>
            <person name="Natvig D.O."/>
            <person name="Lalanne C."/>
            <person name="Gautier V."/>
            <person name="Ament-Velasquez S.L."/>
            <person name="Kruys A."/>
            <person name="Hutchinson M.I."/>
            <person name="Powell A.J."/>
            <person name="Barry K."/>
            <person name="Miller A.N."/>
            <person name="Grigoriev I.V."/>
            <person name="Debuchy R."/>
            <person name="Gladieux P."/>
            <person name="Hiltunen Thoren M."/>
            <person name="Johannesson H."/>
        </authorList>
    </citation>
    <scope>NUCLEOTIDE SEQUENCE [LARGE SCALE GENOMIC DNA]</scope>
    <source>
        <strain evidence="2 3">FGSC 10403</strain>
    </source>
</reference>
<feature type="region of interest" description="Disordered" evidence="1">
    <location>
        <begin position="278"/>
        <end position="315"/>
    </location>
</feature>
<name>A0AAJ0MRY8_9PEZI</name>
<accession>A0AAJ0MRY8</accession>
<proteinExistence type="predicted"/>
<comment type="caution">
    <text evidence="2">The sequence shown here is derived from an EMBL/GenBank/DDBJ whole genome shotgun (WGS) entry which is preliminary data.</text>
</comment>
<dbReference type="GeneID" id="87876376"/>
<feature type="region of interest" description="Disordered" evidence="1">
    <location>
        <begin position="33"/>
        <end position="98"/>
    </location>
</feature>
<evidence type="ECO:0000256" key="1">
    <source>
        <dbReference type="SAM" id="MobiDB-lite"/>
    </source>
</evidence>
<dbReference type="Proteomes" id="UP001285908">
    <property type="component" value="Unassembled WGS sequence"/>
</dbReference>
<organism evidence="2 3">
    <name type="scientific">Neurospora hispaniola</name>
    <dbReference type="NCBI Taxonomy" id="588809"/>
    <lineage>
        <taxon>Eukaryota</taxon>
        <taxon>Fungi</taxon>
        <taxon>Dikarya</taxon>
        <taxon>Ascomycota</taxon>
        <taxon>Pezizomycotina</taxon>
        <taxon>Sordariomycetes</taxon>
        <taxon>Sordariomycetidae</taxon>
        <taxon>Sordariales</taxon>
        <taxon>Sordariaceae</taxon>
        <taxon>Neurospora</taxon>
    </lineage>
</organism>
<dbReference type="EMBL" id="JAULSX010000003">
    <property type="protein sequence ID" value="KAK3494173.1"/>
    <property type="molecule type" value="Genomic_DNA"/>
</dbReference>
<gene>
    <name evidence="2" type="ORF">B0T23DRAFT_403208</name>
</gene>
<protein>
    <submittedName>
        <fullName evidence="2">Uncharacterized protein</fullName>
    </submittedName>
</protein>
<keyword evidence="3" id="KW-1185">Reference proteome</keyword>
<evidence type="ECO:0000313" key="3">
    <source>
        <dbReference type="Proteomes" id="UP001285908"/>
    </source>
</evidence>